<proteinExistence type="predicted"/>
<dbReference type="RefSeq" id="WP_210033325.1">
    <property type="nucleotide sequence ID" value="NZ_JAGINU010000001.1"/>
</dbReference>
<gene>
    <name evidence="2" type="ORF">JOF36_005932</name>
</gene>
<comment type="caution">
    <text evidence="2">The sequence shown here is derived from an EMBL/GenBank/DDBJ whole genome shotgun (WGS) entry which is preliminary data.</text>
</comment>
<evidence type="ECO:0000256" key="1">
    <source>
        <dbReference type="SAM" id="MobiDB-lite"/>
    </source>
</evidence>
<organism evidence="2 3">
    <name type="scientific">Pseudonocardia parietis</name>
    <dbReference type="NCBI Taxonomy" id="570936"/>
    <lineage>
        <taxon>Bacteria</taxon>
        <taxon>Bacillati</taxon>
        <taxon>Actinomycetota</taxon>
        <taxon>Actinomycetes</taxon>
        <taxon>Pseudonocardiales</taxon>
        <taxon>Pseudonocardiaceae</taxon>
        <taxon>Pseudonocardia</taxon>
    </lineage>
</organism>
<keyword evidence="3" id="KW-1185">Reference proteome</keyword>
<dbReference type="EMBL" id="JAGINU010000001">
    <property type="protein sequence ID" value="MBP2370236.1"/>
    <property type="molecule type" value="Genomic_DNA"/>
</dbReference>
<feature type="region of interest" description="Disordered" evidence="1">
    <location>
        <begin position="82"/>
        <end position="102"/>
    </location>
</feature>
<evidence type="ECO:0000313" key="3">
    <source>
        <dbReference type="Proteomes" id="UP001519295"/>
    </source>
</evidence>
<dbReference type="Proteomes" id="UP001519295">
    <property type="component" value="Unassembled WGS sequence"/>
</dbReference>
<sequence>MSVEPKLNAPVTHVITLDDATAWLADHGFDADNVRECRIEIGNVVTRDGERVICAWLDVEWYRLDSTGQKYLNDERTDAVTASSSVPLRSWPPLTSKIDDHQ</sequence>
<name>A0ABS4W238_9PSEU</name>
<protein>
    <submittedName>
        <fullName evidence="2">Uncharacterized protein</fullName>
    </submittedName>
</protein>
<accession>A0ABS4W238</accession>
<evidence type="ECO:0000313" key="2">
    <source>
        <dbReference type="EMBL" id="MBP2370236.1"/>
    </source>
</evidence>
<reference evidence="2 3" key="1">
    <citation type="submission" date="2021-03" db="EMBL/GenBank/DDBJ databases">
        <title>Sequencing the genomes of 1000 actinobacteria strains.</title>
        <authorList>
            <person name="Klenk H.-P."/>
        </authorList>
    </citation>
    <scope>NUCLEOTIDE SEQUENCE [LARGE SCALE GENOMIC DNA]</scope>
    <source>
        <strain evidence="2 3">DSM 45256</strain>
    </source>
</reference>